<evidence type="ECO:0000259" key="3">
    <source>
        <dbReference type="PROSITE" id="PS50042"/>
    </source>
</evidence>
<organism evidence="4 5">
    <name type="scientific">Rhizophlyctis rosea</name>
    <dbReference type="NCBI Taxonomy" id="64517"/>
    <lineage>
        <taxon>Eukaryota</taxon>
        <taxon>Fungi</taxon>
        <taxon>Fungi incertae sedis</taxon>
        <taxon>Chytridiomycota</taxon>
        <taxon>Chytridiomycota incertae sedis</taxon>
        <taxon>Chytridiomycetes</taxon>
        <taxon>Rhizophlyctidales</taxon>
        <taxon>Rhizophlyctidaceae</taxon>
        <taxon>Rhizophlyctis</taxon>
    </lineage>
</organism>
<keyword evidence="2" id="KW-0472">Membrane</keyword>
<evidence type="ECO:0000256" key="2">
    <source>
        <dbReference type="SAM" id="Phobius"/>
    </source>
</evidence>
<accession>A0AAD5S1V7</accession>
<gene>
    <name evidence="4" type="primary">NTE1_1</name>
    <name evidence="4" type="ORF">HK097_004996</name>
</gene>
<dbReference type="InterPro" id="IPR014710">
    <property type="entry name" value="RmlC-like_jellyroll"/>
</dbReference>
<keyword evidence="2" id="KW-0812">Transmembrane</keyword>
<dbReference type="EMBL" id="JADGJD010002356">
    <property type="protein sequence ID" value="KAJ3033036.1"/>
    <property type="molecule type" value="Genomic_DNA"/>
</dbReference>
<comment type="caution">
    <text evidence="4">The sequence shown here is derived from an EMBL/GenBank/DDBJ whole genome shotgun (WGS) entry which is preliminary data.</text>
</comment>
<dbReference type="PANTHER" id="PTHR14226:SF29">
    <property type="entry name" value="NEUROPATHY TARGET ESTERASE SWS"/>
    <property type="match status" value="1"/>
</dbReference>
<keyword evidence="5" id="KW-1185">Reference proteome</keyword>
<sequence length="517" mass="57992">MSTELDSVASIVAETTLADSSTNPSPFFSTLYHVLIRIPYEVVAFLSYTTTATITFNYWTILAFLLLATYGIYFFVRYHILTRYSRLPAPEPAKPIGAPFDLHPDTALDDKQDGSDYPDDFMSVFLSSIKVFGYLDRPVFHELARHLQTRKLKAGEILFGPEDDVRDFYVVVDGTMQVFVKGGDEKRDSEVFQYESDEDSDGGDARKGYVGKDWTGHHLLNEVTRGGTVSSLFGILSVFTEDLDMPPSADGKIHHTTDDENSVQHFKHVAGDMLNAVFPGLRRTESLKAVEQSDGAASGSQSEVADQAVAQETPEVARDKSTLDSNDATVKPETIRKKVAEILHHAQKSKPRSIHPNIVTRAGTDVTLAIIPAEAFQKLTEKFPNSAAHIVQVILTRFQRVTFMTLYKYLGLSKELLKIEKRVNEIAGYGLPQDFFEPGVLDRLRSRMQANRDRIEAAVTDTDTRRDTTKDRENSSTNLLRKATSPRMRRANRSRSKLSEFNYEADVSDSDRDIRSP</sequence>
<dbReference type="GO" id="GO:0004622">
    <property type="term" value="F:phosphatidylcholine lysophospholipase activity"/>
    <property type="evidence" value="ECO:0007669"/>
    <property type="project" value="TreeGrafter"/>
</dbReference>
<dbReference type="SUPFAM" id="SSF51206">
    <property type="entry name" value="cAMP-binding domain-like"/>
    <property type="match status" value="1"/>
</dbReference>
<dbReference type="Gene3D" id="2.60.120.10">
    <property type="entry name" value="Jelly Rolls"/>
    <property type="match status" value="1"/>
</dbReference>
<feature type="region of interest" description="Disordered" evidence="1">
    <location>
        <begin position="290"/>
        <end position="330"/>
    </location>
</feature>
<dbReference type="CDD" id="cd00038">
    <property type="entry name" value="CAP_ED"/>
    <property type="match status" value="1"/>
</dbReference>
<dbReference type="GO" id="GO:0005783">
    <property type="term" value="C:endoplasmic reticulum"/>
    <property type="evidence" value="ECO:0007669"/>
    <property type="project" value="TreeGrafter"/>
</dbReference>
<feature type="transmembrane region" description="Helical" evidence="2">
    <location>
        <begin position="56"/>
        <end position="76"/>
    </location>
</feature>
<evidence type="ECO:0000313" key="4">
    <source>
        <dbReference type="EMBL" id="KAJ3033036.1"/>
    </source>
</evidence>
<feature type="non-terminal residue" evidence="4">
    <location>
        <position position="517"/>
    </location>
</feature>
<dbReference type="InterPro" id="IPR000595">
    <property type="entry name" value="cNMP-bd_dom"/>
</dbReference>
<reference evidence="4" key="1">
    <citation type="submission" date="2020-05" db="EMBL/GenBank/DDBJ databases">
        <title>Phylogenomic resolution of chytrid fungi.</title>
        <authorList>
            <person name="Stajich J.E."/>
            <person name="Amses K."/>
            <person name="Simmons R."/>
            <person name="Seto K."/>
            <person name="Myers J."/>
            <person name="Bonds A."/>
            <person name="Quandt C.A."/>
            <person name="Barry K."/>
            <person name="Liu P."/>
            <person name="Grigoriev I."/>
            <person name="Longcore J.E."/>
            <person name="James T.Y."/>
        </authorList>
    </citation>
    <scope>NUCLEOTIDE SEQUENCE</scope>
    <source>
        <strain evidence="4">JEL0318</strain>
    </source>
</reference>
<feature type="domain" description="Cyclic nucleotide-binding" evidence="3">
    <location>
        <begin position="131"/>
        <end position="187"/>
    </location>
</feature>
<dbReference type="InterPro" id="IPR050301">
    <property type="entry name" value="NTE"/>
</dbReference>
<keyword evidence="2" id="KW-1133">Transmembrane helix</keyword>
<dbReference type="AlphaFoldDB" id="A0AAD5S1V7"/>
<feature type="compositionally biased region" description="Basic and acidic residues" evidence="1">
    <location>
        <begin position="455"/>
        <end position="474"/>
    </location>
</feature>
<feature type="compositionally biased region" description="Basic residues" evidence="1">
    <location>
        <begin position="487"/>
        <end position="496"/>
    </location>
</feature>
<dbReference type="PANTHER" id="PTHR14226">
    <property type="entry name" value="NEUROPATHY TARGET ESTERASE/SWISS CHEESE D.MELANOGASTER"/>
    <property type="match status" value="1"/>
</dbReference>
<evidence type="ECO:0000313" key="5">
    <source>
        <dbReference type="Proteomes" id="UP001212841"/>
    </source>
</evidence>
<dbReference type="Proteomes" id="UP001212841">
    <property type="component" value="Unassembled WGS sequence"/>
</dbReference>
<dbReference type="InterPro" id="IPR018490">
    <property type="entry name" value="cNMP-bd_dom_sf"/>
</dbReference>
<protein>
    <submittedName>
        <fullName evidence="4">Phosphatidylcholine and lysophosphatidylcholine phospholipase</fullName>
    </submittedName>
</protein>
<evidence type="ECO:0000256" key="1">
    <source>
        <dbReference type="SAM" id="MobiDB-lite"/>
    </source>
</evidence>
<proteinExistence type="predicted"/>
<dbReference type="PROSITE" id="PS50042">
    <property type="entry name" value="CNMP_BINDING_3"/>
    <property type="match status" value="1"/>
</dbReference>
<feature type="region of interest" description="Disordered" evidence="1">
    <location>
        <begin position="455"/>
        <end position="517"/>
    </location>
</feature>
<name>A0AAD5S1V7_9FUNG</name>